<gene>
    <name evidence="1" type="ORF">AVEN_235509_1</name>
</gene>
<sequence length="79" mass="8824">MCSMLGVSIKLRSNGLSFHEFRPRFALFPAVGTGRIDVARGLSEGPWWTRGSLGFVSAKSWIRYTIPWKNSHVCGPDAR</sequence>
<dbReference type="AlphaFoldDB" id="A0A4Y2A476"/>
<reference evidence="1 2" key="1">
    <citation type="journal article" date="2019" name="Sci. Rep.">
        <title>Orb-weaving spider Araneus ventricosus genome elucidates the spidroin gene catalogue.</title>
        <authorList>
            <person name="Kono N."/>
            <person name="Nakamura H."/>
            <person name="Ohtoshi R."/>
            <person name="Moran D.A.P."/>
            <person name="Shinohara A."/>
            <person name="Yoshida Y."/>
            <person name="Fujiwara M."/>
            <person name="Mori M."/>
            <person name="Tomita M."/>
            <person name="Arakawa K."/>
        </authorList>
    </citation>
    <scope>NUCLEOTIDE SEQUENCE [LARGE SCALE GENOMIC DNA]</scope>
</reference>
<name>A0A4Y2A476_ARAVE</name>
<evidence type="ECO:0000313" key="1">
    <source>
        <dbReference type="EMBL" id="GBL74602.1"/>
    </source>
</evidence>
<dbReference type="Proteomes" id="UP000499080">
    <property type="component" value="Unassembled WGS sequence"/>
</dbReference>
<comment type="caution">
    <text evidence="1">The sequence shown here is derived from an EMBL/GenBank/DDBJ whole genome shotgun (WGS) entry which is preliminary data.</text>
</comment>
<evidence type="ECO:0000313" key="2">
    <source>
        <dbReference type="Proteomes" id="UP000499080"/>
    </source>
</evidence>
<protein>
    <submittedName>
        <fullName evidence="1">Uncharacterized protein</fullName>
    </submittedName>
</protein>
<organism evidence="1 2">
    <name type="scientific">Araneus ventricosus</name>
    <name type="common">Orbweaver spider</name>
    <name type="synonym">Epeira ventricosa</name>
    <dbReference type="NCBI Taxonomy" id="182803"/>
    <lineage>
        <taxon>Eukaryota</taxon>
        <taxon>Metazoa</taxon>
        <taxon>Ecdysozoa</taxon>
        <taxon>Arthropoda</taxon>
        <taxon>Chelicerata</taxon>
        <taxon>Arachnida</taxon>
        <taxon>Araneae</taxon>
        <taxon>Araneomorphae</taxon>
        <taxon>Entelegynae</taxon>
        <taxon>Araneoidea</taxon>
        <taxon>Araneidae</taxon>
        <taxon>Araneus</taxon>
    </lineage>
</organism>
<keyword evidence="2" id="KW-1185">Reference proteome</keyword>
<accession>A0A4Y2A476</accession>
<proteinExistence type="predicted"/>
<dbReference type="EMBL" id="BGPR01000005">
    <property type="protein sequence ID" value="GBL74602.1"/>
    <property type="molecule type" value="Genomic_DNA"/>
</dbReference>